<dbReference type="PRINTS" id="PR00421">
    <property type="entry name" value="THIOREDOXIN"/>
</dbReference>
<dbReference type="SUPFAM" id="SSF52833">
    <property type="entry name" value="Thioredoxin-like"/>
    <property type="match status" value="1"/>
</dbReference>
<dbReference type="AlphaFoldDB" id="A0A7S0CTI5"/>
<evidence type="ECO:0000259" key="2">
    <source>
        <dbReference type="PROSITE" id="PS51352"/>
    </source>
</evidence>
<dbReference type="InterPro" id="IPR017937">
    <property type="entry name" value="Thioredoxin_CS"/>
</dbReference>
<dbReference type="CDD" id="cd02947">
    <property type="entry name" value="TRX_family"/>
    <property type="match status" value="1"/>
</dbReference>
<accession>A0A7S0CTI5</accession>
<gene>
    <name evidence="3" type="ORF">MSP1401_LOCUS2686</name>
</gene>
<dbReference type="InterPro" id="IPR036249">
    <property type="entry name" value="Thioredoxin-like_sf"/>
</dbReference>
<evidence type="ECO:0000256" key="1">
    <source>
        <dbReference type="ARBA" id="ARBA00023157"/>
    </source>
</evidence>
<dbReference type="PROSITE" id="PS00194">
    <property type="entry name" value="THIOREDOXIN_1"/>
    <property type="match status" value="1"/>
</dbReference>
<name>A0A7S0CTI5_MICPS</name>
<dbReference type="Pfam" id="PF00085">
    <property type="entry name" value="Thioredoxin"/>
    <property type="match status" value="1"/>
</dbReference>
<dbReference type="PROSITE" id="PS51352">
    <property type="entry name" value="THIOREDOXIN_2"/>
    <property type="match status" value="1"/>
</dbReference>
<dbReference type="Gene3D" id="3.40.30.10">
    <property type="entry name" value="Glutaredoxin"/>
    <property type="match status" value="1"/>
</dbReference>
<evidence type="ECO:0000313" key="3">
    <source>
        <dbReference type="EMBL" id="CAD8433709.1"/>
    </source>
</evidence>
<protein>
    <recommendedName>
        <fullName evidence="2">Thioredoxin domain-containing protein</fullName>
    </recommendedName>
</protein>
<dbReference type="InterPro" id="IPR013766">
    <property type="entry name" value="Thioredoxin_domain"/>
</dbReference>
<dbReference type="PANTHER" id="PTHR46115">
    <property type="entry name" value="THIOREDOXIN-LIKE PROTEIN 1"/>
    <property type="match status" value="1"/>
</dbReference>
<keyword evidence="1" id="KW-1015">Disulfide bond</keyword>
<organism evidence="3">
    <name type="scientific">Micromonas pusilla</name>
    <name type="common">Picoplanktonic green alga</name>
    <name type="synonym">Chromulina pusilla</name>
    <dbReference type="NCBI Taxonomy" id="38833"/>
    <lineage>
        <taxon>Eukaryota</taxon>
        <taxon>Viridiplantae</taxon>
        <taxon>Chlorophyta</taxon>
        <taxon>Mamiellophyceae</taxon>
        <taxon>Mamiellales</taxon>
        <taxon>Mamiellaceae</taxon>
        <taxon>Micromonas</taxon>
    </lineage>
</organism>
<proteinExistence type="predicted"/>
<sequence>MDALSSFLADPWATFSAYWATVPSHVRILISFLITRTISGFIRRALAPRSDAGPARRGAVVEVTDAEAFKTKLEEAKKAKRLTVVDFTASWCGPCKRVAPQYAAMSLKYADVAFLKVDVDKASDVAKSAAVRCMPTFQFFKDGEKVDAMEGADAGKIESILLALGAAERHIPDPDEAAAEKNADAKKTE</sequence>
<reference evidence="3" key="1">
    <citation type="submission" date="2021-01" db="EMBL/GenBank/DDBJ databases">
        <authorList>
            <person name="Corre E."/>
            <person name="Pelletier E."/>
            <person name="Niang G."/>
            <person name="Scheremetjew M."/>
            <person name="Finn R."/>
            <person name="Kale V."/>
            <person name="Holt S."/>
            <person name="Cochrane G."/>
            <person name="Meng A."/>
            <person name="Brown T."/>
            <person name="Cohen L."/>
        </authorList>
    </citation>
    <scope>NUCLEOTIDE SEQUENCE</scope>
    <source>
        <strain evidence="3">CCAC1681</strain>
    </source>
</reference>
<dbReference type="FunFam" id="3.40.30.10:FF:000245">
    <property type="entry name" value="Thioredoxin"/>
    <property type="match status" value="1"/>
</dbReference>
<feature type="domain" description="Thioredoxin" evidence="2">
    <location>
        <begin position="41"/>
        <end position="169"/>
    </location>
</feature>
<dbReference type="EMBL" id="HBEN01003316">
    <property type="protein sequence ID" value="CAD8433709.1"/>
    <property type="molecule type" value="Transcribed_RNA"/>
</dbReference>